<gene>
    <name evidence="7" type="ORF">FHS50_000819</name>
</gene>
<keyword evidence="3" id="KW-0378">Hydrolase</keyword>
<proteinExistence type="predicted"/>
<dbReference type="EMBL" id="JACICF010000001">
    <property type="protein sequence ID" value="MBB3763796.1"/>
    <property type="molecule type" value="Genomic_DNA"/>
</dbReference>
<organism evidence="7 8">
    <name type="scientific">Sphingomicrobium lutaoense</name>
    <dbReference type="NCBI Taxonomy" id="515949"/>
    <lineage>
        <taxon>Bacteria</taxon>
        <taxon>Pseudomonadati</taxon>
        <taxon>Pseudomonadota</taxon>
        <taxon>Alphaproteobacteria</taxon>
        <taxon>Sphingomonadales</taxon>
        <taxon>Sphingomonadaceae</taxon>
        <taxon>Sphingomicrobium</taxon>
    </lineage>
</organism>
<dbReference type="PIRSF" id="PIRSF039012">
    <property type="entry name" value="ASP"/>
    <property type="match status" value="1"/>
</dbReference>
<feature type="compositionally biased region" description="Acidic residues" evidence="5">
    <location>
        <begin position="328"/>
        <end position="343"/>
    </location>
</feature>
<dbReference type="GO" id="GO:0046872">
    <property type="term" value="F:metal ion binding"/>
    <property type="evidence" value="ECO:0007669"/>
    <property type="project" value="UniProtKB-KW"/>
</dbReference>
<evidence type="ECO:0000256" key="4">
    <source>
        <dbReference type="ARBA" id="ARBA00022833"/>
    </source>
</evidence>
<dbReference type="SUPFAM" id="SSF53187">
    <property type="entry name" value="Zn-dependent exopeptidases"/>
    <property type="match status" value="1"/>
</dbReference>
<evidence type="ECO:0000259" key="6">
    <source>
        <dbReference type="Pfam" id="PF24827"/>
    </source>
</evidence>
<dbReference type="PANTHER" id="PTHR37326:SF2">
    <property type="entry name" value="SUCCINYLGLUTAMATE DESUCCINYLASE_ASPARTOACYLASE FAMILY PROTEIN"/>
    <property type="match status" value="1"/>
</dbReference>
<keyword evidence="4" id="KW-0862">Zinc</keyword>
<reference evidence="7 8" key="1">
    <citation type="submission" date="2020-08" db="EMBL/GenBank/DDBJ databases">
        <title>Genomic Encyclopedia of Type Strains, Phase IV (KMG-IV): sequencing the most valuable type-strain genomes for metagenomic binning, comparative biology and taxonomic classification.</title>
        <authorList>
            <person name="Goeker M."/>
        </authorList>
    </citation>
    <scope>NUCLEOTIDE SEQUENCE [LARGE SCALE GENOMIC DNA]</scope>
    <source>
        <strain evidence="7 8">DSM 24194</strain>
    </source>
</reference>
<evidence type="ECO:0000313" key="8">
    <source>
        <dbReference type="Proteomes" id="UP000578569"/>
    </source>
</evidence>
<dbReference type="InterPro" id="IPR055438">
    <property type="entry name" value="AstE_AspA_cat"/>
</dbReference>
<dbReference type="Proteomes" id="UP000578569">
    <property type="component" value="Unassembled WGS sequence"/>
</dbReference>
<dbReference type="GO" id="GO:0016788">
    <property type="term" value="F:hydrolase activity, acting on ester bonds"/>
    <property type="evidence" value="ECO:0007669"/>
    <property type="project" value="InterPro"/>
</dbReference>
<dbReference type="PANTHER" id="PTHR37326">
    <property type="entry name" value="BLL3975 PROTEIN"/>
    <property type="match status" value="1"/>
</dbReference>
<name>A0A839YXN9_9SPHN</name>
<feature type="region of interest" description="Disordered" evidence="5">
    <location>
        <begin position="324"/>
        <end position="343"/>
    </location>
</feature>
<feature type="domain" description="Succinylglutamate desuccinylase/Aspartoacylase catalytic" evidence="6">
    <location>
        <begin position="46"/>
        <end position="225"/>
    </location>
</feature>
<dbReference type="RefSeq" id="WP_246332948.1">
    <property type="nucleotide sequence ID" value="NZ_JACICF010000001.1"/>
</dbReference>
<accession>A0A839YXN9</accession>
<comment type="caution">
    <text evidence="7">The sequence shown here is derived from an EMBL/GenBank/DDBJ whole genome shotgun (WGS) entry which is preliminary data.</text>
</comment>
<comment type="cofactor">
    <cofactor evidence="1">
        <name>Zn(2+)</name>
        <dbReference type="ChEBI" id="CHEBI:29105"/>
    </cofactor>
</comment>
<keyword evidence="2" id="KW-0479">Metal-binding</keyword>
<evidence type="ECO:0000256" key="1">
    <source>
        <dbReference type="ARBA" id="ARBA00001947"/>
    </source>
</evidence>
<protein>
    <recommendedName>
        <fullName evidence="6">Succinylglutamate desuccinylase/Aspartoacylase catalytic domain-containing protein</fullName>
    </recommendedName>
</protein>
<evidence type="ECO:0000256" key="3">
    <source>
        <dbReference type="ARBA" id="ARBA00022801"/>
    </source>
</evidence>
<sequence>MAREPFEIGGVRIAPGDHAYVDLPISKLSDHTPMRLAVQVLHGKQDGPTVFISAAIHGDEIIGVEIIRRLSVLKVLQKLRGTLILVPVVNSFGFISWSRYLPDRRDLNRSFPGSPRGSLAGQLAHIMMSEIVSRSDVGIDLHSGAIHRPNLPQIRAALDDPETLDLARAFAAPVMLNSKLRDGSLRMAALENDCRMLLYEAGEALRFDDSAIRIGVRGILNVLRQLAMLPHKPRDGAEPIRATSSHWLRSPVGGIARTRYRLGSRVEAGDTIAVIADPLGRSEQPLKARDTGVIIGLSNLPVVNRGDALFHVAIVEGAREAQRHIEDSEQDALADPLYDDDLD</sequence>
<dbReference type="CDD" id="cd06251">
    <property type="entry name" value="M14_ASTE_ASPA-like"/>
    <property type="match status" value="1"/>
</dbReference>
<evidence type="ECO:0000256" key="2">
    <source>
        <dbReference type="ARBA" id="ARBA00022723"/>
    </source>
</evidence>
<dbReference type="Gene3D" id="3.40.630.10">
    <property type="entry name" value="Zn peptidases"/>
    <property type="match status" value="1"/>
</dbReference>
<keyword evidence="8" id="KW-1185">Reference proteome</keyword>
<dbReference type="InterPro" id="IPR043795">
    <property type="entry name" value="N-alpha-Ac-DABA-like"/>
</dbReference>
<dbReference type="AlphaFoldDB" id="A0A839YXN9"/>
<evidence type="ECO:0000256" key="5">
    <source>
        <dbReference type="SAM" id="MobiDB-lite"/>
    </source>
</evidence>
<evidence type="ECO:0000313" key="7">
    <source>
        <dbReference type="EMBL" id="MBB3763796.1"/>
    </source>
</evidence>
<dbReference type="Pfam" id="PF24827">
    <property type="entry name" value="AstE_AspA_cat"/>
    <property type="match status" value="1"/>
</dbReference>
<dbReference type="GO" id="GO:0016811">
    <property type="term" value="F:hydrolase activity, acting on carbon-nitrogen (but not peptide) bonds, in linear amides"/>
    <property type="evidence" value="ECO:0007669"/>
    <property type="project" value="InterPro"/>
</dbReference>
<dbReference type="InterPro" id="IPR053138">
    <property type="entry name" value="N-alpha-Ac-DABA_deacetylase"/>
</dbReference>